<dbReference type="GO" id="GO:0070058">
    <property type="term" value="P:tRNA gene clustering"/>
    <property type="evidence" value="ECO:0007669"/>
    <property type="project" value="EnsemblFungi"/>
</dbReference>
<reference evidence="15 16" key="1">
    <citation type="journal article" date="2011" name="Proc. Natl. Acad. Sci. U.S.A.">
        <title>Evolutionary erosion of yeast sex chromosomes by mating-type switching accidents.</title>
        <authorList>
            <person name="Gordon J.L."/>
            <person name="Armisen D."/>
            <person name="Proux-Wera E."/>
            <person name="Oheigeartaigh S.S."/>
            <person name="Byrne K.P."/>
            <person name="Wolfe K.H."/>
        </authorList>
    </citation>
    <scope>NUCLEOTIDE SEQUENCE [LARGE SCALE GENOMIC DNA]</scope>
    <source>
        <strain evidence="16">ATCC 76901 / BCRC 22586 / CBS 4309 / NBRC 1992 / NRRL Y-12630</strain>
    </source>
</reference>
<accession>G0V9G8</accession>
<dbReference type="HOGENOM" id="CLU_001042_4_1_1"/>
<evidence type="ECO:0000256" key="11">
    <source>
        <dbReference type="PIRNR" id="PIRNR005719"/>
    </source>
</evidence>
<evidence type="ECO:0000256" key="10">
    <source>
        <dbReference type="ARBA" id="ARBA00023306"/>
    </source>
</evidence>
<dbReference type="PIRSF" id="PIRSF005719">
    <property type="entry name" value="SMC"/>
    <property type="match status" value="1"/>
</dbReference>
<evidence type="ECO:0000256" key="12">
    <source>
        <dbReference type="SAM" id="Coils"/>
    </source>
</evidence>
<feature type="domain" description="SMC hinge" evidence="14">
    <location>
        <begin position="681"/>
        <end position="794"/>
    </location>
</feature>
<dbReference type="GO" id="GO:0003682">
    <property type="term" value="F:chromatin binding"/>
    <property type="evidence" value="ECO:0007669"/>
    <property type="project" value="EnsemblFungi"/>
</dbReference>
<dbReference type="GO" id="GO:0005634">
    <property type="term" value="C:nucleus"/>
    <property type="evidence" value="ECO:0007669"/>
    <property type="project" value="UniProtKB-SubCell"/>
</dbReference>
<evidence type="ECO:0000256" key="2">
    <source>
        <dbReference type="ARBA" id="ARBA00006005"/>
    </source>
</evidence>
<feature type="compositionally biased region" description="Polar residues" evidence="13">
    <location>
        <begin position="42"/>
        <end position="53"/>
    </location>
</feature>
<dbReference type="OrthoDB" id="5575062at2759"/>
<keyword evidence="16" id="KW-1185">Reference proteome</keyword>
<dbReference type="KEGG" id="ncs:NCAS_0B05000"/>
<dbReference type="Gene3D" id="1.10.287.1490">
    <property type="match status" value="1"/>
</dbReference>
<feature type="coiled-coil region" evidence="12">
    <location>
        <begin position="637"/>
        <end position="664"/>
    </location>
</feature>
<dbReference type="GO" id="GO:0000796">
    <property type="term" value="C:condensin complex"/>
    <property type="evidence" value="ECO:0007669"/>
    <property type="project" value="EnsemblFungi"/>
</dbReference>
<feature type="coiled-coil region" evidence="12">
    <location>
        <begin position="1039"/>
        <end position="1115"/>
    </location>
</feature>
<feature type="coiled-coil region" evidence="12">
    <location>
        <begin position="399"/>
        <end position="538"/>
    </location>
</feature>
<dbReference type="InterPro" id="IPR010935">
    <property type="entry name" value="SMC_hinge"/>
</dbReference>
<dbReference type="OMA" id="CPALDNM"/>
<evidence type="ECO:0000256" key="3">
    <source>
        <dbReference type="ARBA" id="ARBA00022618"/>
    </source>
</evidence>
<dbReference type="InParanoid" id="G0V9G8"/>
<dbReference type="GO" id="GO:0016887">
    <property type="term" value="F:ATP hydrolysis activity"/>
    <property type="evidence" value="ECO:0007669"/>
    <property type="project" value="EnsemblFungi"/>
</dbReference>
<dbReference type="STRING" id="1064592.G0V9G8"/>
<keyword evidence="6" id="KW-0067">ATP-binding</keyword>
<dbReference type="FunFam" id="3.40.50.300:FF:000481">
    <property type="entry name" value="Structural maintenance of chromosomes 4"/>
    <property type="match status" value="1"/>
</dbReference>
<keyword evidence="5" id="KW-0498">Mitosis</keyword>
<reference key="2">
    <citation type="submission" date="2011-08" db="EMBL/GenBank/DDBJ databases">
        <title>Genome sequence of Naumovozyma castellii.</title>
        <authorList>
            <person name="Gordon J.L."/>
            <person name="Armisen D."/>
            <person name="Proux-Wera E."/>
            <person name="OhEigeartaigh S.S."/>
            <person name="Byrne K.P."/>
            <person name="Wolfe K.H."/>
        </authorList>
    </citation>
    <scope>NUCLEOTIDE SEQUENCE</scope>
    <source>
        <strain>Type strain:CBS 4309</strain>
    </source>
</reference>
<keyword evidence="7 12" id="KW-0175">Coiled coil</keyword>
<dbReference type="Pfam" id="PF06470">
    <property type="entry name" value="SMC_hinge"/>
    <property type="match status" value="1"/>
</dbReference>
<evidence type="ECO:0000313" key="16">
    <source>
        <dbReference type="Proteomes" id="UP000001640"/>
    </source>
</evidence>
<keyword evidence="3" id="KW-0132">Cell division</keyword>
<dbReference type="SUPFAM" id="SSF52540">
    <property type="entry name" value="P-loop containing nucleoside triphosphate hydrolases"/>
    <property type="match status" value="1"/>
</dbReference>
<dbReference type="RefSeq" id="XP_003674956.1">
    <property type="nucleotide sequence ID" value="XM_003674908.1"/>
</dbReference>
<dbReference type="InterPro" id="IPR003395">
    <property type="entry name" value="RecF/RecN/SMC_N"/>
</dbReference>
<feature type="compositionally biased region" description="Polar residues" evidence="13">
    <location>
        <begin position="19"/>
        <end position="34"/>
    </location>
</feature>
<dbReference type="GeneID" id="96902142"/>
<dbReference type="GO" id="GO:0070550">
    <property type="term" value="P:rDNA chromatin condensation"/>
    <property type="evidence" value="ECO:0007669"/>
    <property type="project" value="EnsemblFungi"/>
</dbReference>
<dbReference type="Pfam" id="PF02463">
    <property type="entry name" value="SMC_N"/>
    <property type="match status" value="1"/>
</dbReference>
<evidence type="ECO:0000256" key="7">
    <source>
        <dbReference type="ARBA" id="ARBA00023054"/>
    </source>
</evidence>
<feature type="region of interest" description="Disordered" evidence="13">
    <location>
        <begin position="1"/>
        <end position="118"/>
    </location>
</feature>
<dbReference type="PANTHER" id="PTHR18937">
    <property type="entry name" value="STRUCTURAL MAINTENANCE OF CHROMOSOMES SMC FAMILY MEMBER"/>
    <property type="match status" value="1"/>
</dbReference>
<keyword evidence="8" id="KW-0226">DNA condensation</keyword>
<dbReference type="InterPro" id="IPR027417">
    <property type="entry name" value="P-loop_NTPase"/>
</dbReference>
<dbReference type="SUPFAM" id="SSF75553">
    <property type="entry name" value="Smc hinge domain"/>
    <property type="match status" value="1"/>
</dbReference>
<dbReference type="FunFam" id="3.40.50.300:FF:000585">
    <property type="entry name" value="Structural maintenance of chromosomes 4"/>
    <property type="match status" value="1"/>
</dbReference>
<evidence type="ECO:0000256" key="4">
    <source>
        <dbReference type="ARBA" id="ARBA00022741"/>
    </source>
</evidence>
<feature type="coiled-coil region" evidence="12">
    <location>
        <begin position="846"/>
        <end position="953"/>
    </location>
</feature>
<evidence type="ECO:0000256" key="1">
    <source>
        <dbReference type="ARBA" id="ARBA00004123"/>
    </source>
</evidence>
<gene>
    <name evidence="15" type="primary">NCAS0B05000</name>
    <name evidence="15" type="ordered locus">NCAS_0B05000</name>
</gene>
<dbReference type="FunCoup" id="G0V9G8">
    <property type="interactions" value="963"/>
</dbReference>
<feature type="compositionally biased region" description="Low complexity" evidence="13">
    <location>
        <begin position="70"/>
        <end position="83"/>
    </location>
</feature>
<dbReference type="GO" id="GO:0051301">
    <property type="term" value="P:cell division"/>
    <property type="evidence" value="ECO:0007669"/>
    <property type="project" value="UniProtKB-KW"/>
</dbReference>
<evidence type="ECO:0000256" key="8">
    <source>
        <dbReference type="ARBA" id="ARBA00023067"/>
    </source>
</evidence>
<dbReference type="EMBL" id="HE576753">
    <property type="protein sequence ID" value="CCC68584.1"/>
    <property type="molecule type" value="Genomic_DNA"/>
</dbReference>
<evidence type="ECO:0000256" key="13">
    <source>
        <dbReference type="SAM" id="MobiDB-lite"/>
    </source>
</evidence>
<name>G0V9G8_NAUCA</name>
<dbReference type="GO" id="GO:0007076">
    <property type="term" value="P:mitotic chromosome condensation"/>
    <property type="evidence" value="ECO:0007669"/>
    <property type="project" value="EnsemblFungi"/>
</dbReference>
<dbReference type="PANTHER" id="PTHR18937:SF172">
    <property type="entry name" value="STRUCTURAL MAINTENANCE OF CHROMOSOMES PROTEIN"/>
    <property type="match status" value="1"/>
</dbReference>
<dbReference type="Proteomes" id="UP000001640">
    <property type="component" value="Chromosome 2"/>
</dbReference>
<comment type="subcellular location">
    <subcellularLocation>
        <location evidence="1 11">Nucleus</location>
    </subcellularLocation>
</comment>
<evidence type="ECO:0000313" key="15">
    <source>
        <dbReference type="EMBL" id="CCC68584.1"/>
    </source>
</evidence>
<dbReference type="GO" id="GO:0005524">
    <property type="term" value="F:ATP binding"/>
    <property type="evidence" value="ECO:0007669"/>
    <property type="project" value="UniProtKB-KW"/>
</dbReference>
<dbReference type="InterPro" id="IPR036277">
    <property type="entry name" value="SMC_hinge_sf"/>
</dbReference>
<sequence>MSLPNTKRQKVTEPESKTPEQGTEDQQANASLRSPLQRPEHQQSISPINNSKSHTPRKLILGQNDNRYAFSQPSVSSSSFQVPTLQPPDSSSSRGRKDIKSYSQSPPRSPGRSPKRRLELIQLSPVKNNRIKLRELYDAHNSQSKKERLFINKLTLNNFKSYAGQQVVGPFHTSFSAVVGPNGSGKSNVIDSMLFVFGFRANKMRQDRLSDLIHKSEKFPDLTSCSVDVEFLYAIDEHDGDTKISETKPKLVISRKAFKNNSSKYYINGKESNYTDVTKLLKEEGIDLDHKRFLILQGEVENIAQMKPKAEKESDDGLLEYLEDIIGTSKYKQLIEKDLIEIESLNEICIEKENRFEIVDREKNSLESGKNLALEFLEKEKQLTLSKSKLLQYNLWQNNSKLTNTLQKISALNEEYNVEKSKNQTLQNEINRTKQLLNESQSKIKVLEGEEKQQLKSKRILEGEHVSLDEKLKNLTQKKAKTEKIIATTEKTISSLTSEIQELEKSQKEYSDELETLNQQLQSERESLEAMKLKLKEKTSGISEEILIHEHDLEPWNIKVQEKKTEIQLVESQISLLQEGQVKLKNDIKVLSQEVSNQTALKIKREEDLVNLKKQQSSITKEISNGETECNDGRSKLKEMKNVLNMQRQRASEARLALANVQNRGKVLTALYKLQKSGRIVGFHGRLGDLGTIDNTYDVAVSTACPRLDDIVVETVECGQQCIEYLRKNKLGYARFILLDKLRSFNTNTIQTPKNVPRLFDLIKPKDSKFVPAFYSVLRDTLVAKDLKQANRVAYGQRRYRVVTLDGKLIDVSGTMSGGGNHVSKGLMMLQRKGQNYFDDYNPEDVEQIEKDLSDKEKNFELANNAFYEMENELQKLNNRKPEIELEISKIIMEIDTYSAEIKSKERQLQEKTNIDNSELQDNEELKVAIENLQKLKEEHLALQDKTKAKKKKIASLKEKIMKIGGIELQVQNSKVTSIVQRIDILTAKQKKDRTSKKKSDTELEKAKKTLLTSKNDITLITDDIKEISERIDKISSSLNNIDKSIEEFQAHKETLKDECDELKDKVVDLEENINEFKSFEIEVNNKLEKLNGLLNHIKNQIKTLEDSLSKLTLRKMHQVLMALDEESEAKAPNNGTLSDEQIHDQTGHELTNTAVQDDDSMDIDNGAEVISNGLPILSDDELSALDITLVETEVSDLEKYIESTDANIEVLEEYVKRLTEFKTRKLDLNDAVDKRETVRKQLEELKKTRYEEFMHGFGIISMTLKEMYQMITMGGNAELELVDSLDPFSEGVTFSVMPPKKSWRNISNLSGGEKTLSSLALVFALHKYKPTPLYVMDEIDAALDFRNVSIVANYIKERTKNAQFIVISLRNNMFELAQQLVGIYKCENRTHSATIKNREILNSDINRE</sequence>
<dbReference type="Gene3D" id="3.40.50.300">
    <property type="entry name" value="P-loop containing nucleotide triphosphate hydrolases"/>
    <property type="match status" value="2"/>
</dbReference>
<evidence type="ECO:0000256" key="9">
    <source>
        <dbReference type="ARBA" id="ARBA00023242"/>
    </source>
</evidence>
<protein>
    <recommendedName>
        <fullName evidence="11">Structural maintenance of chromosomes protein</fullName>
    </recommendedName>
</protein>
<keyword evidence="4" id="KW-0547">Nucleotide-binding</keyword>
<evidence type="ECO:0000256" key="5">
    <source>
        <dbReference type="ARBA" id="ARBA00022776"/>
    </source>
</evidence>
<keyword evidence="10" id="KW-0131">Cell cycle</keyword>
<dbReference type="SMART" id="SM00968">
    <property type="entry name" value="SMC_hinge"/>
    <property type="match status" value="1"/>
</dbReference>
<evidence type="ECO:0000259" key="14">
    <source>
        <dbReference type="SMART" id="SM00968"/>
    </source>
</evidence>
<proteinExistence type="inferred from homology"/>
<comment type="similarity">
    <text evidence="2">Belongs to the SMC family. SMC4 subfamily.</text>
</comment>
<organism evidence="15 16">
    <name type="scientific">Naumovozyma castellii</name>
    <name type="common">Yeast</name>
    <name type="synonym">Saccharomyces castellii</name>
    <dbReference type="NCBI Taxonomy" id="27288"/>
    <lineage>
        <taxon>Eukaryota</taxon>
        <taxon>Fungi</taxon>
        <taxon>Dikarya</taxon>
        <taxon>Ascomycota</taxon>
        <taxon>Saccharomycotina</taxon>
        <taxon>Saccharomycetes</taxon>
        <taxon>Saccharomycetales</taxon>
        <taxon>Saccharomycetaceae</taxon>
        <taxon>Naumovozyma</taxon>
    </lineage>
</organism>
<dbReference type="Gene3D" id="1.20.1060.20">
    <property type="match status" value="1"/>
</dbReference>
<evidence type="ECO:0000256" key="6">
    <source>
        <dbReference type="ARBA" id="ARBA00022840"/>
    </source>
</evidence>
<feature type="compositionally biased region" description="Low complexity" evidence="13">
    <location>
        <begin position="103"/>
        <end position="112"/>
    </location>
</feature>
<dbReference type="eggNOG" id="KOG0996">
    <property type="taxonomic scope" value="Eukaryota"/>
</dbReference>
<keyword evidence="9 11" id="KW-0539">Nucleus</keyword>
<dbReference type="InterPro" id="IPR024704">
    <property type="entry name" value="SMC"/>
</dbReference>
<dbReference type="Gene3D" id="3.30.70.1620">
    <property type="match status" value="1"/>
</dbReference>